<organism evidence="3 4">
    <name type="scientific">Streptosporangium oxazolinicum</name>
    <dbReference type="NCBI Taxonomy" id="909287"/>
    <lineage>
        <taxon>Bacteria</taxon>
        <taxon>Bacillati</taxon>
        <taxon>Actinomycetota</taxon>
        <taxon>Actinomycetes</taxon>
        <taxon>Streptosporangiales</taxon>
        <taxon>Streptosporangiaceae</taxon>
        <taxon>Streptosporangium</taxon>
    </lineage>
</organism>
<keyword evidence="4" id="KW-1185">Reference proteome</keyword>
<keyword evidence="2" id="KW-0812">Transmembrane</keyword>
<dbReference type="RefSeq" id="WP_344914276.1">
    <property type="nucleotide sequence ID" value="NZ_BAABAQ010000001.1"/>
</dbReference>
<evidence type="ECO:0000256" key="1">
    <source>
        <dbReference type="SAM" id="MobiDB-lite"/>
    </source>
</evidence>
<comment type="caution">
    <text evidence="3">The sequence shown here is derived from an EMBL/GenBank/DDBJ whole genome shotgun (WGS) entry which is preliminary data.</text>
</comment>
<evidence type="ECO:0000313" key="4">
    <source>
        <dbReference type="Proteomes" id="UP001501251"/>
    </source>
</evidence>
<feature type="region of interest" description="Disordered" evidence="1">
    <location>
        <begin position="68"/>
        <end position="117"/>
    </location>
</feature>
<dbReference type="EMBL" id="BAABAQ010000001">
    <property type="protein sequence ID" value="GAA4180540.1"/>
    <property type="molecule type" value="Genomic_DNA"/>
</dbReference>
<evidence type="ECO:0000256" key="2">
    <source>
        <dbReference type="SAM" id="Phobius"/>
    </source>
</evidence>
<feature type="transmembrane region" description="Helical" evidence="2">
    <location>
        <begin position="41"/>
        <end position="63"/>
    </location>
</feature>
<accession>A0ABP8A9V5</accession>
<evidence type="ECO:0000313" key="3">
    <source>
        <dbReference type="EMBL" id="GAA4180540.1"/>
    </source>
</evidence>
<evidence type="ECO:0008006" key="5">
    <source>
        <dbReference type="Google" id="ProtNLM"/>
    </source>
</evidence>
<reference evidence="4" key="1">
    <citation type="journal article" date="2019" name="Int. J. Syst. Evol. Microbiol.">
        <title>The Global Catalogue of Microorganisms (GCM) 10K type strain sequencing project: providing services to taxonomists for standard genome sequencing and annotation.</title>
        <authorList>
            <consortium name="The Broad Institute Genomics Platform"/>
            <consortium name="The Broad Institute Genome Sequencing Center for Infectious Disease"/>
            <person name="Wu L."/>
            <person name="Ma J."/>
        </authorList>
    </citation>
    <scope>NUCLEOTIDE SEQUENCE [LARGE SCALE GENOMIC DNA]</scope>
    <source>
        <strain evidence="4">JCM 17388</strain>
    </source>
</reference>
<sequence length="261" mass="28117">MPMLEREIHRIMAEETARLRAAPDLAERVIQASRRRNTRRLGIALVATAAAVVGITVPAYLVLGTAPARPGPVATSGTTGPDTADQGAPQPLFTDTPPPAPTPTATPRVSRPPIDIGSGNTVGRVHVGYMPEGLVRNRWAVNHGDQYSTSWSYPDDGEGGYRIQIFVFEGLSVAAADERWREYRDKGEAKRVSLGADRIGHISTQWVGEDGGKGTPTAFVRVGEERVVEVLMSPAYAKDLRGERAIDRELTRVAAGLTADD</sequence>
<keyword evidence="2" id="KW-0472">Membrane</keyword>
<protein>
    <recommendedName>
        <fullName evidence="5">DUF4367 domain-containing protein</fullName>
    </recommendedName>
</protein>
<dbReference type="Proteomes" id="UP001501251">
    <property type="component" value="Unassembled WGS sequence"/>
</dbReference>
<proteinExistence type="predicted"/>
<gene>
    <name evidence="3" type="ORF">GCM10022252_03600</name>
</gene>
<keyword evidence="2" id="KW-1133">Transmembrane helix</keyword>
<name>A0ABP8A9V5_9ACTN</name>